<protein>
    <submittedName>
        <fullName evidence="2">Uncharacterized protein</fullName>
    </submittedName>
</protein>
<evidence type="ECO:0000313" key="1">
    <source>
        <dbReference type="EMBL" id="MFD0621435.1"/>
    </source>
</evidence>
<evidence type="ECO:0000313" key="2">
    <source>
        <dbReference type="EMBL" id="MFD0621816.1"/>
    </source>
</evidence>
<dbReference type="EMBL" id="JBHTGL010000004">
    <property type="protein sequence ID" value="MFD0621816.1"/>
    <property type="molecule type" value="Genomic_DNA"/>
</dbReference>
<comment type="caution">
    <text evidence="2">The sequence shown here is derived from an EMBL/GenBank/DDBJ whole genome shotgun (WGS) entry which is preliminary data.</text>
</comment>
<reference evidence="4" key="2">
    <citation type="journal article" date="2019" name="Int. J. Syst. Evol. Microbiol.">
        <title>The Global Catalogue of Microorganisms (GCM) 10K type strain sequencing project: providing services to taxonomists for standard genome sequencing and annotation.</title>
        <authorList>
            <consortium name="The Broad Institute Genomics Platform"/>
            <consortium name="The Broad Institute Genome Sequencing Center for Infectious Disease"/>
            <person name="Wu L."/>
            <person name="Ma J."/>
        </authorList>
    </citation>
    <scope>NUCLEOTIDE SEQUENCE [LARGE SCALE GENOMIC DNA]</scope>
    <source>
        <strain evidence="4">JCM 12607</strain>
    </source>
</reference>
<gene>
    <name evidence="1" type="ORF">ACFQ2K_00060</name>
    <name evidence="2" type="ORF">ACFQ2K_02380</name>
    <name evidence="3" type="ORF">ACFQ2K_50845</name>
</gene>
<evidence type="ECO:0000313" key="3">
    <source>
        <dbReference type="EMBL" id="MFD0629682.1"/>
    </source>
</evidence>
<accession>A0ABW2WMP2</accession>
<dbReference type="Proteomes" id="UP001596915">
    <property type="component" value="Unassembled WGS sequence"/>
</dbReference>
<dbReference type="EMBL" id="JBHTGL010000001">
    <property type="protein sequence ID" value="MFD0621435.1"/>
    <property type="molecule type" value="Genomic_DNA"/>
</dbReference>
<reference evidence="2" key="3">
    <citation type="submission" date="2024-09" db="EMBL/GenBank/DDBJ databases">
        <authorList>
            <person name="Sun Q."/>
            <person name="Mori K."/>
        </authorList>
    </citation>
    <scope>NUCLEOTIDE SEQUENCE</scope>
    <source>
        <strain evidence="2">JCM 12607</strain>
    </source>
</reference>
<reference evidence="2" key="1">
    <citation type="journal article" date="2014" name="Int. J. Syst. Evol. Microbiol.">
        <title>Complete genome of a new Firmicutes species belonging to the dominant human colonic microbiota ('Ruminococcus bicirculans') reveals two chromosomes and a selective capacity to utilize plant glucans.</title>
        <authorList>
            <consortium name="NISC Comparative Sequencing Program"/>
            <person name="Wegmann U."/>
            <person name="Louis P."/>
            <person name="Goesmann A."/>
            <person name="Henrissat B."/>
            <person name="Duncan S.H."/>
            <person name="Flint H.J."/>
        </authorList>
    </citation>
    <scope>NUCLEOTIDE SEQUENCE</scope>
    <source>
        <strain evidence="2">JCM 12607</strain>
    </source>
</reference>
<evidence type="ECO:0000313" key="4">
    <source>
        <dbReference type="Proteomes" id="UP001596915"/>
    </source>
</evidence>
<organism evidence="2 4">
    <name type="scientific">Streptomyces sanglieri</name>
    <dbReference type="NCBI Taxonomy" id="193460"/>
    <lineage>
        <taxon>Bacteria</taxon>
        <taxon>Bacillati</taxon>
        <taxon>Actinomycetota</taxon>
        <taxon>Actinomycetes</taxon>
        <taxon>Kitasatosporales</taxon>
        <taxon>Streptomycetaceae</taxon>
        <taxon>Streptomyces</taxon>
    </lineage>
</organism>
<proteinExistence type="predicted"/>
<keyword evidence="4" id="KW-1185">Reference proteome</keyword>
<sequence>MAAAQQATPITPQVAMTLAAIAATGATPRPSGETLQAQTERIKLGISRQFSNSP</sequence>
<name>A0ABW2WMP2_9ACTN</name>
<dbReference type="EMBL" id="JBHTGL010000008">
    <property type="protein sequence ID" value="MFD0629682.1"/>
    <property type="molecule type" value="Genomic_DNA"/>
</dbReference>